<dbReference type="SUPFAM" id="SSF56112">
    <property type="entry name" value="Protein kinase-like (PK-like)"/>
    <property type="match status" value="1"/>
</dbReference>
<feature type="compositionally biased region" description="Polar residues" evidence="1">
    <location>
        <begin position="31"/>
        <end position="49"/>
    </location>
</feature>
<feature type="region of interest" description="Disordered" evidence="1">
    <location>
        <begin position="100"/>
        <end position="159"/>
    </location>
</feature>
<evidence type="ECO:0000313" key="2">
    <source>
        <dbReference type="EMBL" id="KAK1644140.1"/>
    </source>
</evidence>
<evidence type="ECO:0000313" key="3">
    <source>
        <dbReference type="Proteomes" id="UP001231189"/>
    </source>
</evidence>
<feature type="region of interest" description="Disordered" evidence="1">
    <location>
        <begin position="31"/>
        <end position="61"/>
    </location>
</feature>
<comment type="caution">
    <text evidence="2">The sequence shown here is derived from an EMBL/GenBank/DDBJ whole genome shotgun (WGS) entry which is preliminary data.</text>
</comment>
<organism evidence="2 3">
    <name type="scientific">Lolium multiflorum</name>
    <name type="common">Italian ryegrass</name>
    <name type="synonym">Lolium perenne subsp. multiflorum</name>
    <dbReference type="NCBI Taxonomy" id="4521"/>
    <lineage>
        <taxon>Eukaryota</taxon>
        <taxon>Viridiplantae</taxon>
        <taxon>Streptophyta</taxon>
        <taxon>Embryophyta</taxon>
        <taxon>Tracheophyta</taxon>
        <taxon>Spermatophyta</taxon>
        <taxon>Magnoliopsida</taxon>
        <taxon>Liliopsida</taxon>
        <taxon>Poales</taxon>
        <taxon>Poaceae</taxon>
        <taxon>BOP clade</taxon>
        <taxon>Pooideae</taxon>
        <taxon>Poodae</taxon>
        <taxon>Poeae</taxon>
        <taxon>Poeae Chloroplast Group 2 (Poeae type)</taxon>
        <taxon>Loliodinae</taxon>
        <taxon>Loliinae</taxon>
        <taxon>Lolium</taxon>
    </lineage>
</organism>
<reference evidence="2" key="1">
    <citation type="submission" date="2023-07" db="EMBL/GenBank/DDBJ databases">
        <title>A chromosome-level genome assembly of Lolium multiflorum.</title>
        <authorList>
            <person name="Chen Y."/>
            <person name="Copetti D."/>
            <person name="Kolliker R."/>
            <person name="Studer B."/>
        </authorList>
    </citation>
    <scope>NUCLEOTIDE SEQUENCE</scope>
    <source>
        <strain evidence="2">02402/16</strain>
        <tissue evidence="2">Leaf</tissue>
    </source>
</reference>
<dbReference type="InterPro" id="IPR011009">
    <property type="entry name" value="Kinase-like_dom_sf"/>
</dbReference>
<gene>
    <name evidence="2" type="ORF">QYE76_061945</name>
</gene>
<dbReference type="AlphaFoldDB" id="A0AAD8S2T1"/>
<accession>A0AAD8S2T1</accession>
<protein>
    <submittedName>
        <fullName evidence="2">Uncharacterized protein</fullName>
    </submittedName>
</protein>
<proteinExistence type="predicted"/>
<dbReference type="Gene3D" id="3.30.200.20">
    <property type="entry name" value="Phosphorylase Kinase, domain 1"/>
    <property type="match status" value="1"/>
</dbReference>
<name>A0AAD8S2T1_LOLMU</name>
<dbReference type="EMBL" id="JAUUTY010000004">
    <property type="protein sequence ID" value="KAK1644140.1"/>
    <property type="molecule type" value="Genomic_DNA"/>
</dbReference>
<dbReference type="Proteomes" id="UP001231189">
    <property type="component" value="Unassembled WGS sequence"/>
</dbReference>
<feature type="compositionally biased region" description="Basic residues" evidence="1">
    <location>
        <begin position="148"/>
        <end position="159"/>
    </location>
</feature>
<keyword evidence="3" id="KW-1185">Reference proteome</keyword>
<sequence length="206" mass="21895">MGGCYSAYASSRKLHGRLGNLSFVLPVEQDAANNPADTDNSCKTGSNNPDAGGTEEEELVTKTTAAEFARRYVLGKELGRGEFGVTRRCRDAATGESLACKTGDSGENGGVAEEEREGDAGGARDACGGAGPRSTSRRTPCGAAVGRERRRRAPRRGRRRGCGVAAAARRLRLRGRWVRRRRGCVGGRLASFGSARRGIWGFFGRG</sequence>
<evidence type="ECO:0000256" key="1">
    <source>
        <dbReference type="SAM" id="MobiDB-lite"/>
    </source>
</evidence>